<feature type="signal peptide" evidence="1">
    <location>
        <begin position="1"/>
        <end position="27"/>
    </location>
</feature>
<feature type="chain" id="PRO_5039179444" evidence="1">
    <location>
        <begin position="28"/>
        <end position="413"/>
    </location>
</feature>
<organism evidence="2 3">
    <name type="scientific">Levilactobacillus brevis</name>
    <name type="common">Lactobacillus brevis</name>
    <dbReference type="NCBI Taxonomy" id="1580"/>
    <lineage>
        <taxon>Bacteria</taxon>
        <taxon>Bacillati</taxon>
        <taxon>Bacillota</taxon>
        <taxon>Bacilli</taxon>
        <taxon>Lactobacillales</taxon>
        <taxon>Lactobacillaceae</taxon>
        <taxon>Levilactobacillus</taxon>
    </lineage>
</organism>
<keyword evidence="1" id="KW-0732">Signal</keyword>
<reference evidence="2 3" key="1">
    <citation type="submission" date="2017-09" db="EMBL/GenBank/DDBJ databases">
        <title>Genome sequence of Lactobacillus brevis D7.</title>
        <authorList>
            <person name="Kwon M.-S."/>
            <person name="Lim S.K."/>
            <person name="Choi H.-J."/>
        </authorList>
    </citation>
    <scope>NUCLEOTIDE SEQUENCE [LARGE SCALE GENOMIC DNA]</scope>
    <source>
        <strain evidence="2 3">D7</strain>
    </source>
</reference>
<comment type="caution">
    <text evidence="2">The sequence shown here is derived from an EMBL/GenBank/DDBJ whole genome shotgun (WGS) entry which is preliminary data.</text>
</comment>
<evidence type="ECO:0000313" key="2">
    <source>
        <dbReference type="EMBL" id="PBQ24570.1"/>
    </source>
</evidence>
<protein>
    <submittedName>
        <fullName evidence="2">S-layer protein</fullName>
    </submittedName>
</protein>
<dbReference type="AlphaFoldDB" id="A0A2A3U0F3"/>
<accession>A0A2A3U0F3</accession>
<evidence type="ECO:0000313" key="3">
    <source>
        <dbReference type="Proteomes" id="UP000217918"/>
    </source>
</evidence>
<sequence>MRSSLKRTLTISAATLSFMSASGLAMSASASKIKQVGSTNLEPTTAYIRNYKATGSNAIYNKPGKLSGSKVVASASTAKAQSALHGYKVAKLSNKSYYMKVVSFDGRYRGYIYVGKKNPVNNFKKVGGGLTYLSTTTSTSLTNNDKKDLSFAKPGTDTQIYKAPKGSQYKVGAAVKDTTDYKGHKLVASKAAMNDMDGQKWLYVSDVTEPTNASGWVLASQLTDYVAPKAPVSVGNDQTTVTKNWQREFYNPATGTKAYSFDNLNLPLLGTSGGSNVNWTTAVKKFNSDATVKGDKKDVVPADTLATAFKNSGLSTVYMKVTPTLLARIPGGLLDKIDSYSGLYMKFDLDMDNIPTTTHYGDQLKLAYKLDNTNLYYKPVISLGGLTNTNADGYAALPVQLNAMNTLWGLLYQ</sequence>
<dbReference type="RefSeq" id="WP_096110331.1">
    <property type="nucleotide sequence ID" value="NZ_NVYO01000001.1"/>
</dbReference>
<proteinExistence type="predicted"/>
<gene>
    <name evidence="2" type="ORF">CNR29_11310</name>
</gene>
<dbReference type="Proteomes" id="UP000217918">
    <property type="component" value="Unassembled WGS sequence"/>
</dbReference>
<name>A0A2A3U0F3_LEVBR</name>
<dbReference type="EMBL" id="NVYO01000001">
    <property type="protein sequence ID" value="PBQ24570.1"/>
    <property type="molecule type" value="Genomic_DNA"/>
</dbReference>
<evidence type="ECO:0000256" key="1">
    <source>
        <dbReference type="SAM" id="SignalP"/>
    </source>
</evidence>